<proteinExistence type="predicted"/>
<evidence type="ECO:0000313" key="2">
    <source>
        <dbReference type="EMBL" id="PIO11423.1"/>
    </source>
</evidence>
<dbReference type="Gene3D" id="3.40.50.300">
    <property type="entry name" value="P-loop containing nucleotide triphosphate hydrolases"/>
    <property type="match status" value="1"/>
</dbReference>
<evidence type="ECO:0000313" key="3">
    <source>
        <dbReference type="Proteomes" id="UP000228934"/>
    </source>
</evidence>
<protein>
    <recommendedName>
        <fullName evidence="1">ABC transporter domain-containing protein</fullName>
    </recommendedName>
</protein>
<feature type="non-terminal residue" evidence="2">
    <location>
        <position position="105"/>
    </location>
</feature>
<dbReference type="Proteomes" id="UP000228934">
    <property type="component" value="Unassembled WGS sequence"/>
</dbReference>
<dbReference type="PANTHER" id="PTHR19229">
    <property type="entry name" value="ATP-BINDING CASSETTE TRANSPORTER SUBFAMILY A ABCA"/>
    <property type="match status" value="1"/>
</dbReference>
<name>A0A2G9Q8P9_AQUCT</name>
<keyword evidence="3" id="KW-1185">Reference proteome</keyword>
<evidence type="ECO:0000259" key="1">
    <source>
        <dbReference type="Pfam" id="PF00005"/>
    </source>
</evidence>
<dbReference type="AlphaFoldDB" id="A0A2G9Q8P9"/>
<dbReference type="GO" id="GO:0005319">
    <property type="term" value="F:lipid transporter activity"/>
    <property type="evidence" value="ECO:0007669"/>
    <property type="project" value="TreeGrafter"/>
</dbReference>
<sequence>MGGATGGSANIYDHPLSDLSHRQEIQRKIGFCPQIDINFELLSVKENLEVFAQIKGVPRSKVKSEVEKVLCDLDIENIEDLRANKLSGGQKRKLTLAIALLGDPE</sequence>
<dbReference type="GO" id="GO:0016887">
    <property type="term" value="F:ATP hydrolysis activity"/>
    <property type="evidence" value="ECO:0007669"/>
    <property type="project" value="InterPro"/>
</dbReference>
<organism evidence="2 3">
    <name type="scientific">Aquarana catesbeiana</name>
    <name type="common">American bullfrog</name>
    <name type="synonym">Rana catesbeiana</name>
    <dbReference type="NCBI Taxonomy" id="8400"/>
    <lineage>
        <taxon>Eukaryota</taxon>
        <taxon>Metazoa</taxon>
        <taxon>Chordata</taxon>
        <taxon>Craniata</taxon>
        <taxon>Vertebrata</taxon>
        <taxon>Euteleostomi</taxon>
        <taxon>Amphibia</taxon>
        <taxon>Batrachia</taxon>
        <taxon>Anura</taxon>
        <taxon>Neobatrachia</taxon>
        <taxon>Ranoidea</taxon>
        <taxon>Ranidae</taxon>
        <taxon>Aquarana</taxon>
    </lineage>
</organism>
<dbReference type="PANTHER" id="PTHR19229:SF274">
    <property type="entry name" value="ABC-TYPE ORGANIC ANION TRANSPORTER ABCA8"/>
    <property type="match status" value="1"/>
</dbReference>
<dbReference type="GO" id="GO:0140359">
    <property type="term" value="F:ABC-type transporter activity"/>
    <property type="evidence" value="ECO:0007669"/>
    <property type="project" value="InterPro"/>
</dbReference>
<dbReference type="InterPro" id="IPR003439">
    <property type="entry name" value="ABC_transporter-like_ATP-bd"/>
</dbReference>
<accession>A0A2G9Q8P9</accession>
<feature type="domain" description="ABC transporter" evidence="1">
    <location>
        <begin position="5"/>
        <end position="104"/>
    </location>
</feature>
<dbReference type="EMBL" id="KZ061085">
    <property type="protein sequence ID" value="PIO11423.1"/>
    <property type="molecule type" value="Genomic_DNA"/>
</dbReference>
<dbReference type="GO" id="GO:0016020">
    <property type="term" value="C:membrane"/>
    <property type="evidence" value="ECO:0007669"/>
    <property type="project" value="InterPro"/>
</dbReference>
<dbReference type="OrthoDB" id="8061355at2759"/>
<gene>
    <name evidence="2" type="ORF">AB205_0071290</name>
</gene>
<dbReference type="SUPFAM" id="SSF52540">
    <property type="entry name" value="P-loop containing nucleoside triphosphate hydrolases"/>
    <property type="match status" value="1"/>
</dbReference>
<dbReference type="InterPro" id="IPR027417">
    <property type="entry name" value="P-loop_NTPase"/>
</dbReference>
<dbReference type="GO" id="GO:0005524">
    <property type="term" value="F:ATP binding"/>
    <property type="evidence" value="ECO:0007669"/>
    <property type="project" value="InterPro"/>
</dbReference>
<reference evidence="3" key="1">
    <citation type="journal article" date="2017" name="Nat. Commun.">
        <title>The North American bullfrog draft genome provides insight into hormonal regulation of long noncoding RNA.</title>
        <authorList>
            <person name="Hammond S.A."/>
            <person name="Warren R.L."/>
            <person name="Vandervalk B.P."/>
            <person name="Kucuk E."/>
            <person name="Khan H."/>
            <person name="Gibb E.A."/>
            <person name="Pandoh P."/>
            <person name="Kirk H."/>
            <person name="Zhao Y."/>
            <person name="Jones M."/>
            <person name="Mungall A.J."/>
            <person name="Coope R."/>
            <person name="Pleasance S."/>
            <person name="Moore R.A."/>
            <person name="Holt R.A."/>
            <person name="Round J.M."/>
            <person name="Ohora S."/>
            <person name="Walle B.V."/>
            <person name="Veldhoen N."/>
            <person name="Helbing C.C."/>
            <person name="Birol I."/>
        </authorList>
    </citation>
    <scope>NUCLEOTIDE SEQUENCE [LARGE SCALE GENOMIC DNA]</scope>
</reference>
<dbReference type="InterPro" id="IPR026082">
    <property type="entry name" value="ABCA"/>
</dbReference>
<dbReference type="Pfam" id="PF00005">
    <property type="entry name" value="ABC_tran"/>
    <property type="match status" value="1"/>
</dbReference>